<dbReference type="InterPro" id="IPR013096">
    <property type="entry name" value="Cupin_2"/>
</dbReference>
<dbReference type="RefSeq" id="WP_339969863.1">
    <property type="nucleotide sequence ID" value="NZ_JBBHJY010000013.1"/>
</dbReference>
<dbReference type="PANTHER" id="PTHR41517">
    <property type="entry name" value="1,2-DIOXYGENASE PROTEIN-RELATED"/>
    <property type="match status" value="1"/>
</dbReference>
<sequence length="341" mass="37258">MQGDAGAAPGEIDRDVLDQWRAHHLAPLWLSPTAHRPPAPPQEAHLWEWAKTRPLLEHAFTATSPDAVERRVLQYLTPYSKGPEDEYTVGTMLACVQCLLPGETARPHRHSMGALRLVLEGSGATTFVNGKPCPMEYGDLILTPAWCWHEHHHEGDAPVLWLDALDVPLHSYLGTGKFQPPPVKDMPETLPDAALSAVGFLPAEGVPAARHSPMFRYPYVEAQKALASTPPAADGSRTIWYSNPATGEQAQALLDCTMTALEPGRSTAPRRSNASAVCQVVAGSGRSRIGDKVIEWGEKDFFTIPQGNFASHEATSAEAHLFMLSDRDVMRRLGILNEEMA</sequence>
<dbReference type="Gene3D" id="2.60.120.10">
    <property type="entry name" value="Jelly Rolls"/>
    <property type="match status" value="1"/>
</dbReference>
<evidence type="ECO:0000256" key="1">
    <source>
        <dbReference type="ARBA" id="ARBA00022964"/>
    </source>
</evidence>
<accession>A0ABU8SDL2</accession>
<reference evidence="4 5" key="1">
    <citation type="submission" date="2024-03" db="EMBL/GenBank/DDBJ databases">
        <authorList>
            <person name="Jo J.-H."/>
        </authorList>
    </citation>
    <scope>NUCLEOTIDE SEQUENCE [LARGE SCALE GENOMIC DNA]</scope>
    <source>
        <strain evidence="4 5">AS3R-12</strain>
    </source>
</reference>
<keyword evidence="1" id="KW-0223">Dioxygenase</keyword>
<feature type="domain" description="Cupin type-2" evidence="3">
    <location>
        <begin position="96"/>
        <end position="163"/>
    </location>
</feature>
<proteinExistence type="predicted"/>
<gene>
    <name evidence="4" type="ORF">WG900_19255</name>
</gene>
<dbReference type="Proteomes" id="UP001379235">
    <property type="component" value="Unassembled WGS sequence"/>
</dbReference>
<dbReference type="InterPro" id="IPR011051">
    <property type="entry name" value="RmlC_Cupin_sf"/>
</dbReference>
<dbReference type="Pfam" id="PF07883">
    <property type="entry name" value="Cupin_2"/>
    <property type="match status" value="1"/>
</dbReference>
<name>A0ABU8SDL2_9SPHN</name>
<evidence type="ECO:0000313" key="4">
    <source>
        <dbReference type="EMBL" id="MEJ6012048.1"/>
    </source>
</evidence>
<evidence type="ECO:0000313" key="5">
    <source>
        <dbReference type="Proteomes" id="UP001379235"/>
    </source>
</evidence>
<evidence type="ECO:0000256" key="2">
    <source>
        <dbReference type="ARBA" id="ARBA00023002"/>
    </source>
</evidence>
<organism evidence="4 5">
    <name type="scientific">Novosphingobium aquae</name>
    <dbReference type="NCBI Taxonomy" id="3133435"/>
    <lineage>
        <taxon>Bacteria</taxon>
        <taxon>Pseudomonadati</taxon>
        <taxon>Pseudomonadota</taxon>
        <taxon>Alphaproteobacteria</taxon>
        <taxon>Sphingomonadales</taxon>
        <taxon>Sphingomonadaceae</taxon>
        <taxon>Novosphingobium</taxon>
    </lineage>
</organism>
<dbReference type="CDD" id="cd02216">
    <property type="entry name" value="cupin_GDO-like_N"/>
    <property type="match status" value="1"/>
</dbReference>
<keyword evidence="2" id="KW-0560">Oxidoreductase</keyword>
<dbReference type="InterPro" id="IPR047183">
    <property type="entry name" value="GDO-like"/>
</dbReference>
<keyword evidence="5" id="KW-1185">Reference proteome</keyword>
<dbReference type="PANTHER" id="PTHR41517:SF1">
    <property type="entry name" value="CUPIN"/>
    <property type="match status" value="1"/>
</dbReference>
<dbReference type="InterPro" id="IPR014710">
    <property type="entry name" value="RmlC-like_jellyroll"/>
</dbReference>
<comment type="caution">
    <text evidence="4">The sequence shown here is derived from an EMBL/GenBank/DDBJ whole genome shotgun (WGS) entry which is preliminary data.</text>
</comment>
<protein>
    <submittedName>
        <fullName evidence="4">Cupin domain-containing protein</fullName>
    </submittedName>
</protein>
<dbReference type="SUPFAM" id="SSF51182">
    <property type="entry name" value="RmlC-like cupins"/>
    <property type="match status" value="1"/>
</dbReference>
<dbReference type="CDD" id="cd06992">
    <property type="entry name" value="cupin_GDO-like_C"/>
    <property type="match status" value="1"/>
</dbReference>
<dbReference type="EMBL" id="JBBHJY010000013">
    <property type="protein sequence ID" value="MEJ6012048.1"/>
    <property type="molecule type" value="Genomic_DNA"/>
</dbReference>
<evidence type="ECO:0000259" key="3">
    <source>
        <dbReference type="Pfam" id="PF07883"/>
    </source>
</evidence>